<reference evidence="2 3" key="1">
    <citation type="submission" date="2019-03" db="EMBL/GenBank/DDBJ databases">
        <title>Single cell metagenomics reveals metabolic interactions within the superorganism composed of flagellate Streblomastix strix and complex community of Bacteroidetes bacteria on its surface.</title>
        <authorList>
            <person name="Treitli S.C."/>
            <person name="Kolisko M."/>
            <person name="Husnik F."/>
            <person name="Keeling P."/>
            <person name="Hampl V."/>
        </authorList>
    </citation>
    <scope>NUCLEOTIDE SEQUENCE [LARGE SCALE GENOMIC DNA]</scope>
    <source>
        <strain evidence="2">ST1C</strain>
    </source>
</reference>
<evidence type="ECO:0000256" key="1">
    <source>
        <dbReference type="SAM" id="Phobius"/>
    </source>
</evidence>
<dbReference type="AlphaFoldDB" id="A0A5J4TXQ9"/>
<protein>
    <submittedName>
        <fullName evidence="2">Uncharacterized protein</fullName>
    </submittedName>
</protein>
<proteinExistence type="predicted"/>
<feature type="transmembrane region" description="Helical" evidence="1">
    <location>
        <begin position="25"/>
        <end position="42"/>
    </location>
</feature>
<feature type="non-terminal residue" evidence="2">
    <location>
        <position position="1"/>
    </location>
</feature>
<evidence type="ECO:0000313" key="2">
    <source>
        <dbReference type="EMBL" id="KAA6362185.1"/>
    </source>
</evidence>
<feature type="transmembrane region" description="Helical" evidence="1">
    <location>
        <begin position="133"/>
        <end position="152"/>
    </location>
</feature>
<sequence>NIYLFAIRLFSFFYSIKLHDNPPSNILSIVFLIIQTFQWFFLPLKSSDISSTEFGHVLKVIGHYFDPSFYIPSSLHQFVFFIIVVVLIVSTIVLHFSVFMLFIKDSKIPNDLLHITRTLYLEKPQINDQRKGIFSSFCFIITGMTVVLQTFIIEISPIASSIIQIIVFIGLGIYVILDQPYIMIFGNQVHTSSLFISAGGGITSLCMTGIKLISYIGHSNINAGFKLKGYFQVDWFHTIEEVSNEKMDIKSSI</sequence>
<keyword evidence="1" id="KW-0812">Transmembrane</keyword>
<gene>
    <name evidence="2" type="ORF">EZS28_042288</name>
</gene>
<feature type="transmembrane region" description="Helical" evidence="1">
    <location>
        <begin position="158"/>
        <end position="177"/>
    </location>
</feature>
<feature type="transmembrane region" description="Helical" evidence="1">
    <location>
        <begin position="78"/>
        <end position="103"/>
    </location>
</feature>
<organism evidence="2 3">
    <name type="scientific">Streblomastix strix</name>
    <dbReference type="NCBI Taxonomy" id="222440"/>
    <lineage>
        <taxon>Eukaryota</taxon>
        <taxon>Metamonada</taxon>
        <taxon>Preaxostyla</taxon>
        <taxon>Oxymonadida</taxon>
        <taxon>Streblomastigidae</taxon>
        <taxon>Streblomastix</taxon>
    </lineage>
</organism>
<accession>A0A5J4TXQ9</accession>
<keyword evidence="1" id="KW-0472">Membrane</keyword>
<comment type="caution">
    <text evidence="2">The sequence shown here is derived from an EMBL/GenBank/DDBJ whole genome shotgun (WGS) entry which is preliminary data.</text>
</comment>
<name>A0A5J4TXQ9_9EUKA</name>
<evidence type="ECO:0000313" key="3">
    <source>
        <dbReference type="Proteomes" id="UP000324800"/>
    </source>
</evidence>
<dbReference type="EMBL" id="SNRW01024550">
    <property type="protein sequence ID" value="KAA6362185.1"/>
    <property type="molecule type" value="Genomic_DNA"/>
</dbReference>
<keyword evidence="1" id="KW-1133">Transmembrane helix</keyword>
<dbReference type="Proteomes" id="UP000324800">
    <property type="component" value="Unassembled WGS sequence"/>
</dbReference>